<reference evidence="7 8" key="1">
    <citation type="submission" date="2016-06" db="EMBL/GenBank/DDBJ databases">
        <authorList>
            <person name="Haines A.N."/>
            <person name="Council K.R."/>
        </authorList>
    </citation>
    <scope>NUCLEOTIDE SEQUENCE [LARGE SCALE GENOMIC DNA]</scope>
    <source>
        <strain evidence="7 8">SP158-29</strain>
    </source>
</reference>
<accession>A0A0E2UDX5</accession>
<keyword evidence="1 6" id="KW-0698">rRNA processing</keyword>
<dbReference type="CDD" id="cd18081">
    <property type="entry name" value="RlmH-like"/>
    <property type="match status" value="1"/>
</dbReference>
<feature type="binding site" evidence="6">
    <location>
        <position position="110"/>
    </location>
    <ligand>
        <name>S-adenosyl-L-methionine</name>
        <dbReference type="ChEBI" id="CHEBI:59789"/>
    </ligand>
</feature>
<dbReference type="EMBL" id="NSGR01000004">
    <property type="protein sequence ID" value="PCH13561.1"/>
    <property type="molecule type" value="Genomic_DNA"/>
</dbReference>
<dbReference type="NCBIfam" id="NF000985">
    <property type="entry name" value="PRK00103.1-3"/>
    <property type="match status" value="1"/>
</dbReference>
<keyword evidence="6" id="KW-0963">Cytoplasm</keyword>
<keyword evidence="3 6" id="KW-0808">Transferase</keyword>
<organism evidence="7 8">
    <name type="scientific">Streptococcus parauberis</name>
    <dbReference type="NCBI Taxonomy" id="1348"/>
    <lineage>
        <taxon>Bacteria</taxon>
        <taxon>Bacillati</taxon>
        <taxon>Bacillota</taxon>
        <taxon>Bacilli</taxon>
        <taxon>Lactobacillales</taxon>
        <taxon>Streptococcaceae</taxon>
        <taxon>Streptococcus</taxon>
    </lineage>
</organism>
<dbReference type="eggNOG" id="COG1576">
    <property type="taxonomic scope" value="Bacteria"/>
</dbReference>
<dbReference type="PIRSF" id="PIRSF004505">
    <property type="entry name" value="MT_bac"/>
    <property type="match status" value="1"/>
</dbReference>
<dbReference type="EC" id="2.1.1.177" evidence="6"/>
<comment type="catalytic activity">
    <reaction evidence="6">
        <text>pseudouridine(1915) in 23S rRNA + S-adenosyl-L-methionine = N(3)-methylpseudouridine(1915) in 23S rRNA + S-adenosyl-L-homocysteine + H(+)</text>
        <dbReference type="Rhea" id="RHEA:42752"/>
        <dbReference type="Rhea" id="RHEA-COMP:10221"/>
        <dbReference type="Rhea" id="RHEA-COMP:10222"/>
        <dbReference type="ChEBI" id="CHEBI:15378"/>
        <dbReference type="ChEBI" id="CHEBI:57856"/>
        <dbReference type="ChEBI" id="CHEBI:59789"/>
        <dbReference type="ChEBI" id="CHEBI:65314"/>
        <dbReference type="ChEBI" id="CHEBI:74486"/>
        <dbReference type="EC" id="2.1.1.177"/>
    </reaction>
</comment>
<dbReference type="Proteomes" id="UP000217465">
    <property type="component" value="Unassembled WGS sequence"/>
</dbReference>
<comment type="subcellular location">
    <subcellularLocation>
        <location evidence="6">Cytoplasm</location>
    </subcellularLocation>
</comment>
<evidence type="ECO:0000256" key="6">
    <source>
        <dbReference type="HAMAP-Rule" id="MF_00658"/>
    </source>
</evidence>
<dbReference type="HAMAP" id="MF_00658">
    <property type="entry name" value="23SrRNA_methyltr_H"/>
    <property type="match status" value="1"/>
</dbReference>
<evidence type="ECO:0000313" key="7">
    <source>
        <dbReference type="EMBL" id="PCH13561.1"/>
    </source>
</evidence>
<feature type="binding site" evidence="6">
    <location>
        <begin position="129"/>
        <end position="134"/>
    </location>
    <ligand>
        <name>S-adenosyl-L-methionine</name>
        <dbReference type="ChEBI" id="CHEBI:59789"/>
    </ligand>
</feature>
<dbReference type="STRING" id="936154.STP_1866"/>
<dbReference type="InterPro" id="IPR003742">
    <property type="entry name" value="RlmH-like"/>
</dbReference>
<comment type="function">
    <text evidence="6">Specifically methylates the pseudouridine at position 1915 (m3Psi1915) in 23S rRNA.</text>
</comment>
<dbReference type="SUPFAM" id="SSF75217">
    <property type="entry name" value="alpha/beta knot"/>
    <property type="match status" value="1"/>
</dbReference>
<protein>
    <recommendedName>
        <fullName evidence="6">Ribosomal RNA large subunit methyltransferase H</fullName>
        <ecNumber evidence="6">2.1.1.177</ecNumber>
    </recommendedName>
    <alternativeName>
        <fullName evidence="6">23S rRNA (pseudouridine1915-N3)-methyltransferase</fullName>
    </alternativeName>
    <alternativeName>
        <fullName evidence="6">23S rRNA m3Psi1915 methyltransferase</fullName>
    </alternativeName>
    <alternativeName>
        <fullName evidence="6">rRNA (pseudouridine-N3-)-methyltransferase RlmH</fullName>
    </alternativeName>
</protein>
<gene>
    <name evidence="6 7" type="primary">rlmH</name>
    <name evidence="7" type="ORF">A9Y57_00191</name>
</gene>
<evidence type="ECO:0000256" key="4">
    <source>
        <dbReference type="ARBA" id="ARBA00022691"/>
    </source>
</evidence>
<dbReference type="GO" id="GO:0070038">
    <property type="term" value="F:rRNA (pseudouridine-N3-)-methyltransferase activity"/>
    <property type="evidence" value="ECO:0007669"/>
    <property type="project" value="UniProtKB-UniRule"/>
</dbReference>
<comment type="caution">
    <text evidence="7">The sequence shown here is derived from an EMBL/GenBank/DDBJ whole genome shotgun (WGS) entry which is preliminary data.</text>
</comment>
<name>A0A0E2UDX5_9STRE</name>
<dbReference type="NCBIfam" id="TIGR00246">
    <property type="entry name" value="tRNA_RlmH_YbeA"/>
    <property type="match status" value="1"/>
</dbReference>
<dbReference type="AlphaFoldDB" id="A0A0E2UDX5"/>
<comment type="subunit">
    <text evidence="6">Homodimer.</text>
</comment>
<dbReference type="InterPro" id="IPR029026">
    <property type="entry name" value="tRNA_m1G_MTases_N"/>
</dbReference>
<feature type="binding site" evidence="6">
    <location>
        <position position="78"/>
    </location>
    <ligand>
        <name>S-adenosyl-L-methionine</name>
        <dbReference type="ChEBI" id="CHEBI:59789"/>
    </ligand>
</feature>
<dbReference type="GO" id="GO:0005737">
    <property type="term" value="C:cytoplasm"/>
    <property type="evidence" value="ECO:0007669"/>
    <property type="project" value="UniProtKB-SubCell"/>
</dbReference>
<proteinExistence type="inferred from homology"/>
<keyword evidence="4 6" id="KW-0949">S-adenosyl-L-methionine</keyword>
<dbReference type="Gene3D" id="3.40.1280.10">
    <property type="match status" value="1"/>
</dbReference>
<evidence type="ECO:0000256" key="5">
    <source>
        <dbReference type="ARBA" id="ARBA00038303"/>
    </source>
</evidence>
<keyword evidence="2 6" id="KW-0489">Methyltransferase</keyword>
<evidence type="ECO:0000256" key="2">
    <source>
        <dbReference type="ARBA" id="ARBA00022603"/>
    </source>
</evidence>
<evidence type="ECO:0000313" key="8">
    <source>
        <dbReference type="Proteomes" id="UP000217465"/>
    </source>
</evidence>
<evidence type="ECO:0000256" key="3">
    <source>
        <dbReference type="ARBA" id="ARBA00022679"/>
    </source>
</evidence>
<comment type="similarity">
    <text evidence="5 6">Belongs to the RNA methyltransferase RlmH family.</text>
</comment>
<dbReference type="PANTHER" id="PTHR33603">
    <property type="entry name" value="METHYLTRANSFERASE"/>
    <property type="match status" value="1"/>
</dbReference>
<dbReference type="InterPro" id="IPR029028">
    <property type="entry name" value="Alpha/beta_knot_MTases"/>
</dbReference>
<sequence length="161" mass="18345">MNMKVKIIAVGKLKEKYLKDGIAEYQKRLGRFCQFEMTELPDEKTPDKASYAENVKIMQKEAERISKKIGQRDFVIALAIEGKQLPSEKFSQTLAQTTLNGYSDITFIIGGSLGLSDEIKKRADLLISFGLLTLPHQLMRLVLIEQVYRAFMIQEGSPYHK</sequence>
<evidence type="ECO:0000256" key="1">
    <source>
        <dbReference type="ARBA" id="ARBA00022552"/>
    </source>
</evidence>
<dbReference type="Pfam" id="PF02590">
    <property type="entry name" value="SPOUT_MTase"/>
    <property type="match status" value="1"/>
</dbReference>
<dbReference type="PANTHER" id="PTHR33603:SF1">
    <property type="entry name" value="RIBOSOMAL RNA LARGE SUBUNIT METHYLTRANSFERASE H"/>
    <property type="match status" value="1"/>
</dbReference>